<comment type="caution">
    <text evidence="2">The sequence shown here is derived from an EMBL/GenBank/DDBJ whole genome shotgun (WGS) entry which is preliminary data.</text>
</comment>
<keyword evidence="1" id="KW-1133">Transmembrane helix</keyword>
<evidence type="ECO:0000313" key="2">
    <source>
        <dbReference type="EMBL" id="OGG35392.1"/>
    </source>
</evidence>
<dbReference type="EMBL" id="MFJU01000027">
    <property type="protein sequence ID" value="OGG35392.1"/>
    <property type="molecule type" value="Genomic_DNA"/>
</dbReference>
<feature type="transmembrane region" description="Helical" evidence="1">
    <location>
        <begin position="97"/>
        <end position="120"/>
    </location>
</feature>
<dbReference type="STRING" id="1798391.A2968_04755"/>
<feature type="transmembrane region" description="Helical" evidence="1">
    <location>
        <begin position="63"/>
        <end position="85"/>
    </location>
</feature>
<reference evidence="2 3" key="1">
    <citation type="journal article" date="2016" name="Nat. Commun.">
        <title>Thousands of microbial genomes shed light on interconnected biogeochemical processes in an aquifer system.</title>
        <authorList>
            <person name="Anantharaman K."/>
            <person name="Brown C.T."/>
            <person name="Hug L.A."/>
            <person name="Sharon I."/>
            <person name="Castelle C.J."/>
            <person name="Probst A.J."/>
            <person name="Thomas B.C."/>
            <person name="Singh A."/>
            <person name="Wilkins M.J."/>
            <person name="Karaoz U."/>
            <person name="Brodie E.L."/>
            <person name="Williams K.H."/>
            <person name="Hubbard S.S."/>
            <person name="Banfield J.F."/>
        </authorList>
    </citation>
    <scope>NUCLEOTIDE SEQUENCE [LARGE SCALE GENOMIC DNA]</scope>
</reference>
<proteinExistence type="predicted"/>
<dbReference type="AlphaFoldDB" id="A0A1F6BF43"/>
<protein>
    <recommendedName>
        <fullName evidence="4">DUF1648 domain-containing protein</fullName>
    </recommendedName>
</protein>
<evidence type="ECO:0000256" key="1">
    <source>
        <dbReference type="SAM" id="Phobius"/>
    </source>
</evidence>
<dbReference type="Proteomes" id="UP000176228">
    <property type="component" value="Unassembled WGS sequence"/>
</dbReference>
<keyword evidence="1" id="KW-0472">Membrane</keyword>
<organism evidence="2 3">
    <name type="scientific">Candidatus Gottesmanbacteria bacterium RIFCSPLOWO2_01_FULL_42_22</name>
    <dbReference type="NCBI Taxonomy" id="1798391"/>
    <lineage>
        <taxon>Bacteria</taxon>
        <taxon>Candidatus Gottesmaniibacteriota</taxon>
    </lineage>
</organism>
<name>A0A1F6BF43_9BACT</name>
<sequence length="121" mass="13970">MKKGMIKKLKLILSDKIILRSFQSFLILSGLFILVLIWKWPVLPAQLPLFYSLPRSEEVLGSPYALLILPFLSLIIFSVHLIFAMRIFEREKLTSRILIVCAVIVEIILLLSFLKIIFLIS</sequence>
<evidence type="ECO:0000313" key="3">
    <source>
        <dbReference type="Proteomes" id="UP000176228"/>
    </source>
</evidence>
<gene>
    <name evidence="2" type="ORF">A2968_04755</name>
</gene>
<keyword evidence="1" id="KW-0812">Transmembrane</keyword>
<accession>A0A1F6BF43</accession>
<feature type="transmembrane region" description="Helical" evidence="1">
    <location>
        <begin position="21"/>
        <end position="43"/>
    </location>
</feature>
<evidence type="ECO:0008006" key="4">
    <source>
        <dbReference type="Google" id="ProtNLM"/>
    </source>
</evidence>